<dbReference type="Pfam" id="PF00823">
    <property type="entry name" value="PPE"/>
    <property type="match status" value="1"/>
</dbReference>
<dbReference type="InterPro" id="IPR000030">
    <property type="entry name" value="PPE_dom"/>
</dbReference>
<keyword evidence="4" id="KW-1185">Reference proteome</keyword>
<dbReference type="AlphaFoldDB" id="A0A0I9VK82"/>
<sequence>MQDSAAEWRALSQCLIEAARIIARVLAKLEVGWQGEAAQRLVTTVKPFMRWLSRASGIANDTADRILTVKAAYETALNAMTPLHELQRLANEKAKLVGDNFGGINAAAIAENETTYQGHKIKNGTARLDYVRTARETTEQAYLFPDAPTIISYIRRY</sequence>
<dbReference type="Proteomes" id="UP000036334">
    <property type="component" value="Unassembled WGS sequence"/>
</dbReference>
<dbReference type="EMBL" id="LDPR01000001">
    <property type="protein sequence ID" value="KLO39100.1"/>
    <property type="molecule type" value="Genomic_DNA"/>
</dbReference>
<evidence type="ECO:0000313" key="4">
    <source>
        <dbReference type="Proteomes" id="UP000036334"/>
    </source>
</evidence>
<protein>
    <recommendedName>
        <fullName evidence="2">PPE domain-containing protein</fullName>
    </recommendedName>
</protein>
<evidence type="ECO:0000256" key="1">
    <source>
        <dbReference type="ARBA" id="ARBA00010652"/>
    </source>
</evidence>
<reference evidence="3 4" key="1">
    <citation type="submission" date="2015-05" db="EMBL/GenBank/DDBJ databases">
        <title>Genome sequence of Mycobacterium haemophilum.</title>
        <authorList>
            <person name="Greninger A.L."/>
            <person name="Cunningham G."/>
            <person name="Miller S."/>
        </authorList>
    </citation>
    <scope>NUCLEOTIDE SEQUENCE [LARGE SCALE GENOMIC DNA]</scope>
    <source>
        <strain evidence="4">UC1</strain>
    </source>
</reference>
<proteinExistence type="inferred from homology"/>
<accession>A0A0I9VK82</accession>
<dbReference type="SUPFAM" id="SSF140459">
    <property type="entry name" value="PE/PPE dimer-like"/>
    <property type="match status" value="1"/>
</dbReference>
<feature type="domain" description="PPE" evidence="2">
    <location>
        <begin position="1"/>
        <end position="139"/>
    </location>
</feature>
<gene>
    <name evidence="3" type="ORF">ABH38_01760</name>
</gene>
<comment type="caution">
    <text evidence="3">The sequence shown here is derived from an EMBL/GenBank/DDBJ whole genome shotgun (WGS) entry which is preliminary data.</text>
</comment>
<dbReference type="PATRIC" id="fig|29311.18.peg.383"/>
<organism evidence="3 4">
    <name type="scientific">Mycobacterium haemophilum</name>
    <dbReference type="NCBI Taxonomy" id="29311"/>
    <lineage>
        <taxon>Bacteria</taxon>
        <taxon>Bacillati</taxon>
        <taxon>Actinomycetota</taxon>
        <taxon>Actinomycetes</taxon>
        <taxon>Mycobacteriales</taxon>
        <taxon>Mycobacteriaceae</taxon>
        <taxon>Mycobacterium</taxon>
    </lineage>
</organism>
<dbReference type="InterPro" id="IPR038332">
    <property type="entry name" value="PPE_sf"/>
</dbReference>
<evidence type="ECO:0000313" key="3">
    <source>
        <dbReference type="EMBL" id="KLO39100.1"/>
    </source>
</evidence>
<name>A0A0I9VK82_9MYCO</name>
<evidence type="ECO:0000259" key="2">
    <source>
        <dbReference type="Pfam" id="PF00823"/>
    </source>
</evidence>
<comment type="similarity">
    <text evidence="1">Belongs to the mycobacterial PPE family.</text>
</comment>
<dbReference type="Gene3D" id="1.20.1260.20">
    <property type="entry name" value="PPE superfamily"/>
    <property type="match status" value="1"/>
</dbReference>